<name>A0ABR3G2N4_9PEZI</name>
<evidence type="ECO:0000313" key="3">
    <source>
        <dbReference type="Proteomes" id="UP001447188"/>
    </source>
</evidence>
<feature type="non-terminal residue" evidence="2">
    <location>
        <position position="216"/>
    </location>
</feature>
<feature type="compositionally biased region" description="Polar residues" evidence="1">
    <location>
        <begin position="58"/>
        <end position="68"/>
    </location>
</feature>
<proteinExistence type="predicted"/>
<organism evidence="2 3">
    <name type="scientific">Discina gigas</name>
    <dbReference type="NCBI Taxonomy" id="1032678"/>
    <lineage>
        <taxon>Eukaryota</taxon>
        <taxon>Fungi</taxon>
        <taxon>Dikarya</taxon>
        <taxon>Ascomycota</taxon>
        <taxon>Pezizomycotina</taxon>
        <taxon>Pezizomycetes</taxon>
        <taxon>Pezizales</taxon>
        <taxon>Discinaceae</taxon>
        <taxon>Discina</taxon>
    </lineage>
</organism>
<reference evidence="2 3" key="1">
    <citation type="submission" date="2024-02" db="EMBL/GenBank/DDBJ databases">
        <title>Discinaceae phylogenomics.</title>
        <authorList>
            <person name="Dirks A.C."/>
            <person name="James T.Y."/>
        </authorList>
    </citation>
    <scope>NUCLEOTIDE SEQUENCE [LARGE SCALE GENOMIC DNA]</scope>
    <source>
        <strain evidence="2 3">ACD0624</strain>
    </source>
</reference>
<feature type="region of interest" description="Disordered" evidence="1">
    <location>
        <begin position="139"/>
        <end position="169"/>
    </location>
</feature>
<feature type="region of interest" description="Disordered" evidence="1">
    <location>
        <begin position="1"/>
        <end position="85"/>
    </location>
</feature>
<dbReference type="EMBL" id="JBBBZM010000985">
    <property type="protein sequence ID" value="KAL0630202.1"/>
    <property type="molecule type" value="Genomic_DNA"/>
</dbReference>
<evidence type="ECO:0000313" key="2">
    <source>
        <dbReference type="EMBL" id="KAL0630202.1"/>
    </source>
</evidence>
<sequence length="216" mass="23080">MSSVHSGMSETPEDDWVADSDALLPGPAPPSSPPITQTPASPKAAMNKAVSKLLAVDTPSSDPLTGNTTRHDIRHQPTPLPIGPPLILLQRSANRSPTRNPSPAIPAHQFNPMFGAPIGSGQIFTPYNFQTSFPPLQSITPEPRTGTPKRALTNPANKAPPAKRQAPTDQASMNDLLLRQNEEMAKEIGELKMMITNLGNQMTNTMAALSRTVIGK</sequence>
<accession>A0ABR3G2N4</accession>
<evidence type="ECO:0000256" key="1">
    <source>
        <dbReference type="SAM" id="MobiDB-lite"/>
    </source>
</evidence>
<keyword evidence="3" id="KW-1185">Reference proteome</keyword>
<dbReference type="Proteomes" id="UP001447188">
    <property type="component" value="Unassembled WGS sequence"/>
</dbReference>
<comment type="caution">
    <text evidence="2">The sequence shown here is derived from an EMBL/GenBank/DDBJ whole genome shotgun (WGS) entry which is preliminary data.</text>
</comment>
<protein>
    <submittedName>
        <fullName evidence="2">Uncharacterized protein</fullName>
    </submittedName>
</protein>
<gene>
    <name evidence="2" type="ORF">Q9L58_010952</name>
</gene>